<evidence type="ECO:0000313" key="3">
    <source>
        <dbReference type="Proteomes" id="UP000554520"/>
    </source>
</evidence>
<comment type="caution">
    <text evidence="2">The sequence shown here is derived from an EMBL/GenBank/DDBJ whole genome shotgun (WGS) entry which is preliminary data.</text>
</comment>
<feature type="chain" id="PRO_5032516449" evidence="1">
    <location>
        <begin position="32"/>
        <end position="362"/>
    </location>
</feature>
<keyword evidence="3" id="KW-1185">Reference proteome</keyword>
<gene>
    <name evidence="2" type="ORF">FHS21_001056</name>
</gene>
<dbReference type="Proteomes" id="UP000554520">
    <property type="component" value="Unassembled WGS sequence"/>
</dbReference>
<feature type="signal peptide" evidence="1">
    <location>
        <begin position="1"/>
        <end position="31"/>
    </location>
</feature>
<organism evidence="2 3">
    <name type="scientific">Phyllobacterium trifolii</name>
    <dbReference type="NCBI Taxonomy" id="300193"/>
    <lineage>
        <taxon>Bacteria</taxon>
        <taxon>Pseudomonadati</taxon>
        <taxon>Pseudomonadota</taxon>
        <taxon>Alphaproteobacteria</taxon>
        <taxon>Hyphomicrobiales</taxon>
        <taxon>Phyllobacteriaceae</taxon>
        <taxon>Phyllobacterium</taxon>
    </lineage>
</organism>
<keyword evidence="1" id="KW-0732">Signal</keyword>
<dbReference type="AlphaFoldDB" id="A0A839U3P6"/>
<reference evidence="2 3" key="1">
    <citation type="submission" date="2020-08" db="EMBL/GenBank/DDBJ databases">
        <title>Genomic Encyclopedia of Type Strains, Phase III (KMG-III): the genomes of soil and plant-associated and newly described type strains.</title>
        <authorList>
            <person name="Whitman W."/>
        </authorList>
    </citation>
    <scope>NUCLEOTIDE SEQUENCE [LARGE SCALE GENOMIC DNA]</scope>
    <source>
        <strain evidence="2 3">CECT 7015</strain>
    </source>
</reference>
<sequence length="362" mass="35273">MIVVRMRDKTTRVLRTGLTTFFFSLFTLLSAEPGVAQQIVTSGQVTSGILTAPGPQPSPWDVGYFLDVGSDLIGGIDGEGSLVIRDGGVAFLSRNDLTITRFTTDIGSNTASVGTVLVTGAGSSFDYGHQMVIGGAGSGSLVIENGARVFDAGADFNGSPAATAIGSEAGGSGSVRVAGAGSIWEAGSRLSVGFRGVGSLDIIEGGRVSTDTVVAVARFSEGSGTVTVRGVNSVLDPGRFLFVGLGGSGSLSVLDGAAVRSLDKVDIGGGAGVPAEGIAAGSGTGIANVAGAGAALSAASELTVGNSGTGTLNLGSGGTVASPVISIASEPGSSGTLNVLGGALQTDSIAFGAGSGRLISIP</sequence>
<evidence type="ECO:0000256" key="1">
    <source>
        <dbReference type="SAM" id="SignalP"/>
    </source>
</evidence>
<dbReference type="NCBIfam" id="TIGR04393">
    <property type="entry name" value="rpt_T5SS_PEPC"/>
    <property type="match status" value="4"/>
</dbReference>
<name>A0A839U3P6_9HYPH</name>
<proteinExistence type="predicted"/>
<evidence type="ECO:0000313" key="2">
    <source>
        <dbReference type="EMBL" id="MBB3144655.1"/>
    </source>
</evidence>
<dbReference type="EMBL" id="JACHXN010000003">
    <property type="protein sequence ID" value="MBB3144655.1"/>
    <property type="molecule type" value="Genomic_DNA"/>
</dbReference>
<accession>A0A839U3P6</accession>
<protein>
    <submittedName>
        <fullName evidence="2">T5SS/PEP-CTERM-associated repeat protein</fullName>
    </submittedName>
</protein>
<dbReference type="InterPro" id="IPR030895">
    <property type="entry name" value="T5SS_PEPC_rpt"/>
</dbReference>
<dbReference type="RefSeq" id="WP_210283348.1">
    <property type="nucleotide sequence ID" value="NZ_JACHXN010000003.1"/>
</dbReference>